<feature type="region of interest" description="Disordered" evidence="1">
    <location>
        <begin position="27"/>
        <end position="46"/>
    </location>
</feature>
<dbReference type="Proteomes" id="UP001226389">
    <property type="component" value="Unassembled WGS sequence"/>
</dbReference>
<evidence type="ECO:0000256" key="2">
    <source>
        <dbReference type="SAM" id="SignalP"/>
    </source>
</evidence>
<name>A0ABT9UG36_9MICC</name>
<feature type="signal peptide" evidence="2">
    <location>
        <begin position="1"/>
        <end position="28"/>
    </location>
</feature>
<feature type="compositionally biased region" description="Basic and acidic residues" evidence="1">
    <location>
        <begin position="35"/>
        <end position="46"/>
    </location>
</feature>
<dbReference type="PROSITE" id="PS51318">
    <property type="entry name" value="TAT"/>
    <property type="match status" value="1"/>
</dbReference>
<evidence type="ECO:0000256" key="1">
    <source>
        <dbReference type="SAM" id="MobiDB-lite"/>
    </source>
</evidence>
<keyword evidence="4" id="KW-1185">Reference proteome</keyword>
<evidence type="ECO:0000313" key="3">
    <source>
        <dbReference type="EMBL" id="MDQ0117189.1"/>
    </source>
</evidence>
<keyword evidence="2" id="KW-0732">Signal</keyword>
<sequence>MKRTRTGLLSMASAAVLALGLAPGAAVAHGGSGHGDPDQSDDWRHNDDQRRLVRALRDVTDDYRWLENAEADGYRKITECIDKPGVGAMGFHYAKQDLIDDRTQARKPEVLVYMPDEDGQYELVAAEFISTAAERPTLAGLDFEDGPFPGSYALHAWIWRDNPDGMFASYNPDLSCPT</sequence>
<reference evidence="3 4" key="1">
    <citation type="submission" date="2023-07" db="EMBL/GenBank/DDBJ databases">
        <title>Sorghum-associated microbial communities from plants grown in Nebraska, USA.</title>
        <authorList>
            <person name="Schachtman D."/>
        </authorList>
    </citation>
    <scope>NUCLEOTIDE SEQUENCE [LARGE SCALE GENOMIC DNA]</scope>
    <source>
        <strain evidence="3 4">DS994</strain>
    </source>
</reference>
<accession>A0ABT9UG36</accession>
<evidence type="ECO:0000313" key="4">
    <source>
        <dbReference type="Proteomes" id="UP001226389"/>
    </source>
</evidence>
<dbReference type="EMBL" id="JAUSSY010000001">
    <property type="protein sequence ID" value="MDQ0117189.1"/>
    <property type="molecule type" value="Genomic_DNA"/>
</dbReference>
<comment type="caution">
    <text evidence="3">The sequence shown here is derived from an EMBL/GenBank/DDBJ whole genome shotgun (WGS) entry which is preliminary data.</text>
</comment>
<organism evidence="3 4">
    <name type="scientific">Pseudarthrobacter defluvii</name>
    <dbReference type="NCBI Taxonomy" id="410837"/>
    <lineage>
        <taxon>Bacteria</taxon>
        <taxon>Bacillati</taxon>
        <taxon>Actinomycetota</taxon>
        <taxon>Actinomycetes</taxon>
        <taxon>Micrococcales</taxon>
        <taxon>Micrococcaceae</taxon>
        <taxon>Pseudarthrobacter</taxon>
    </lineage>
</organism>
<proteinExistence type="predicted"/>
<dbReference type="RefSeq" id="WP_224024838.1">
    <property type="nucleotide sequence ID" value="NZ_JAUSSY010000001.1"/>
</dbReference>
<gene>
    <name evidence="3" type="ORF">J2T22_000349</name>
</gene>
<protein>
    <submittedName>
        <fullName evidence="3">Uncharacterized protein</fullName>
    </submittedName>
</protein>
<feature type="chain" id="PRO_5045566298" evidence="2">
    <location>
        <begin position="29"/>
        <end position="178"/>
    </location>
</feature>
<dbReference type="InterPro" id="IPR006311">
    <property type="entry name" value="TAT_signal"/>
</dbReference>